<name>A0A383B3T1_9ZZZZ</name>
<dbReference type="AlphaFoldDB" id="A0A383B3T1"/>
<accession>A0A383B3T1</accession>
<gene>
    <name evidence="1" type="ORF">METZ01_LOCUS467680</name>
</gene>
<organism evidence="1">
    <name type="scientific">marine metagenome</name>
    <dbReference type="NCBI Taxonomy" id="408172"/>
    <lineage>
        <taxon>unclassified sequences</taxon>
        <taxon>metagenomes</taxon>
        <taxon>ecological metagenomes</taxon>
    </lineage>
</organism>
<sequence length="60" mass="7051">MLSLFLQILDNIPVPPKLRNQAKLENSNQTTPFLQWRFRTKPSHPSDSTNVRCEKLFLQL</sequence>
<reference evidence="1" key="1">
    <citation type="submission" date="2018-05" db="EMBL/GenBank/DDBJ databases">
        <authorList>
            <person name="Lanie J.A."/>
            <person name="Ng W.-L."/>
            <person name="Kazmierczak K.M."/>
            <person name="Andrzejewski T.M."/>
            <person name="Davidsen T.M."/>
            <person name="Wayne K.J."/>
            <person name="Tettelin H."/>
            <person name="Glass J.I."/>
            <person name="Rusch D."/>
            <person name="Podicherti R."/>
            <person name="Tsui H.-C.T."/>
            <person name="Winkler M.E."/>
        </authorList>
    </citation>
    <scope>NUCLEOTIDE SEQUENCE</scope>
</reference>
<dbReference type="EMBL" id="UINC01197373">
    <property type="protein sequence ID" value="SVE14826.1"/>
    <property type="molecule type" value="Genomic_DNA"/>
</dbReference>
<proteinExistence type="predicted"/>
<evidence type="ECO:0000313" key="1">
    <source>
        <dbReference type="EMBL" id="SVE14826.1"/>
    </source>
</evidence>
<protein>
    <submittedName>
        <fullName evidence="1">Uncharacterized protein</fullName>
    </submittedName>
</protein>